<dbReference type="InterPro" id="IPR005829">
    <property type="entry name" value="Sugar_transporter_CS"/>
</dbReference>
<dbReference type="PANTHER" id="PTHR23502:SF7">
    <property type="entry name" value="DRUG_PROTON ANTIPORTER YHK8-RELATED"/>
    <property type="match status" value="1"/>
</dbReference>
<dbReference type="InterPro" id="IPR036259">
    <property type="entry name" value="MFS_trans_sf"/>
</dbReference>
<dbReference type="CDD" id="cd17323">
    <property type="entry name" value="MFS_Tpo1_MDR_like"/>
    <property type="match status" value="1"/>
</dbReference>
<feature type="transmembrane region" description="Helical" evidence="6">
    <location>
        <begin position="293"/>
        <end position="318"/>
    </location>
</feature>
<dbReference type="PANTHER" id="PTHR23502">
    <property type="entry name" value="MAJOR FACILITATOR SUPERFAMILY"/>
    <property type="match status" value="1"/>
</dbReference>
<feature type="transmembrane region" description="Helical" evidence="6">
    <location>
        <begin position="100"/>
        <end position="122"/>
    </location>
</feature>
<dbReference type="GO" id="GO:0140115">
    <property type="term" value="P:export across plasma membrane"/>
    <property type="evidence" value="ECO:0007669"/>
    <property type="project" value="UniProtKB-ARBA"/>
</dbReference>
<dbReference type="Proteomes" id="UP001147733">
    <property type="component" value="Unassembled WGS sequence"/>
</dbReference>
<dbReference type="FunFam" id="1.20.1250.20:FF:000082">
    <property type="entry name" value="MFS multidrug transporter, putative"/>
    <property type="match status" value="1"/>
</dbReference>
<feature type="domain" description="Major facilitator superfamily (MFS) profile" evidence="7">
    <location>
        <begin position="69"/>
        <end position="523"/>
    </location>
</feature>
<comment type="subcellular location">
    <subcellularLocation>
        <location evidence="1">Cell membrane</location>
        <topology evidence="1">Multi-pass membrane protein</topology>
    </subcellularLocation>
</comment>
<dbReference type="AlphaFoldDB" id="A0A9W9TW38"/>
<dbReference type="InterPro" id="IPR020846">
    <property type="entry name" value="MFS_dom"/>
</dbReference>
<dbReference type="GeneID" id="81379677"/>
<organism evidence="8 9">
    <name type="scientific">Penicillium citrinum</name>
    <dbReference type="NCBI Taxonomy" id="5077"/>
    <lineage>
        <taxon>Eukaryota</taxon>
        <taxon>Fungi</taxon>
        <taxon>Dikarya</taxon>
        <taxon>Ascomycota</taxon>
        <taxon>Pezizomycotina</taxon>
        <taxon>Eurotiomycetes</taxon>
        <taxon>Eurotiomycetidae</taxon>
        <taxon>Eurotiales</taxon>
        <taxon>Aspergillaceae</taxon>
        <taxon>Penicillium</taxon>
    </lineage>
</organism>
<feature type="transmembrane region" description="Helical" evidence="6">
    <location>
        <begin position="406"/>
        <end position="426"/>
    </location>
</feature>
<dbReference type="Gene3D" id="1.20.1250.20">
    <property type="entry name" value="MFS general substrate transporter like domains"/>
    <property type="match status" value="1"/>
</dbReference>
<gene>
    <name evidence="8" type="ORF">N7469_001590</name>
</gene>
<evidence type="ECO:0000256" key="3">
    <source>
        <dbReference type="ARBA" id="ARBA00022692"/>
    </source>
</evidence>
<dbReference type="PROSITE" id="PS50850">
    <property type="entry name" value="MFS"/>
    <property type="match status" value="1"/>
</dbReference>
<feature type="transmembrane region" description="Helical" evidence="6">
    <location>
        <begin position="134"/>
        <end position="152"/>
    </location>
</feature>
<dbReference type="GO" id="GO:0005886">
    <property type="term" value="C:plasma membrane"/>
    <property type="evidence" value="ECO:0007669"/>
    <property type="project" value="UniProtKB-SubCell"/>
</dbReference>
<dbReference type="SUPFAM" id="SSF103473">
    <property type="entry name" value="MFS general substrate transporter"/>
    <property type="match status" value="1"/>
</dbReference>
<reference evidence="8" key="1">
    <citation type="submission" date="2022-11" db="EMBL/GenBank/DDBJ databases">
        <authorList>
            <person name="Petersen C."/>
        </authorList>
    </citation>
    <scope>NUCLEOTIDE SEQUENCE</scope>
    <source>
        <strain evidence="8">IBT 23319</strain>
    </source>
</reference>
<feature type="transmembrane region" description="Helical" evidence="6">
    <location>
        <begin position="223"/>
        <end position="243"/>
    </location>
</feature>
<name>A0A9W9TW38_PENCI</name>
<reference evidence="8" key="2">
    <citation type="journal article" date="2023" name="IMA Fungus">
        <title>Comparative genomic study of the Penicillium genus elucidates a diverse pangenome and 15 lateral gene transfer events.</title>
        <authorList>
            <person name="Petersen C."/>
            <person name="Sorensen T."/>
            <person name="Nielsen M.R."/>
            <person name="Sondergaard T.E."/>
            <person name="Sorensen J.L."/>
            <person name="Fitzpatrick D.A."/>
            <person name="Frisvad J.C."/>
            <person name="Nielsen K.L."/>
        </authorList>
    </citation>
    <scope>NUCLEOTIDE SEQUENCE</scope>
    <source>
        <strain evidence="8">IBT 23319</strain>
    </source>
</reference>
<evidence type="ECO:0000259" key="7">
    <source>
        <dbReference type="PROSITE" id="PS50850"/>
    </source>
</evidence>
<feature type="transmembrane region" description="Helical" evidence="6">
    <location>
        <begin position="67"/>
        <end position="88"/>
    </location>
</feature>
<keyword evidence="3 6" id="KW-0812">Transmembrane</keyword>
<evidence type="ECO:0000256" key="5">
    <source>
        <dbReference type="ARBA" id="ARBA00023136"/>
    </source>
</evidence>
<dbReference type="OrthoDB" id="3561359at2759"/>
<proteinExistence type="inferred from homology"/>
<evidence type="ECO:0000313" key="8">
    <source>
        <dbReference type="EMBL" id="KAJ5243263.1"/>
    </source>
</evidence>
<dbReference type="GO" id="GO:0022857">
    <property type="term" value="F:transmembrane transporter activity"/>
    <property type="evidence" value="ECO:0007669"/>
    <property type="project" value="InterPro"/>
</dbReference>
<keyword evidence="5 6" id="KW-0472">Membrane</keyword>
<dbReference type="GO" id="GO:0042908">
    <property type="term" value="P:xenobiotic transport"/>
    <property type="evidence" value="ECO:0007669"/>
    <property type="project" value="UniProtKB-ARBA"/>
</dbReference>
<dbReference type="Pfam" id="PF07690">
    <property type="entry name" value="MFS_1"/>
    <property type="match status" value="1"/>
</dbReference>
<sequence>MKGSQQSSDPASGGSIQIAARHDPDSLSELTRVSRTHSALDHDIYDVSFDGNEDPMNPKSLPLVRKWAIVIIVCTGTMCVTCASSIYTTTYPQMNSEFDVASLIAILGLSTFVLGLGLGPLLTSPLSEWYGRRPIYIVAWSFFVIWNVVTAVSQNIQTVIVSRFFTGFAGGTFLSVSGGTVSDVFLRSQIQLPMTLVSSAPFIGPCLGPLLGGFISYNTKWRWNYYFIIIWSGILLVSIVTFVPETFPPVRLRDKAVSLRKSTGDGRYRAPSEKLQSSRAKALGYALLRPLQLLFFEPMCLALDIYAAILLGILYLFFQAIPLMFETTYEWKLWQGGLPFVGIIAGMIVGALSAPLWARLKQHLIKHGEKQTGDIAPEYSLIPAIPGGILIPIGLFWFGWSLSTNVHWIVPIIGSSFFGCGVLLAYTGIFTFLCDATSIAVDAYPQYAASALAGNGAHGNIEALTCFSTAAFPLFGLQMYNKLGYHWATSLLAFLTIFMMPFPWIFFKYGKLLRAKSRFASST</sequence>
<evidence type="ECO:0000256" key="6">
    <source>
        <dbReference type="SAM" id="Phobius"/>
    </source>
</evidence>
<feature type="transmembrane region" description="Helical" evidence="6">
    <location>
        <begin position="338"/>
        <end position="358"/>
    </location>
</feature>
<comment type="caution">
    <text evidence="8">The sequence shown here is derived from an EMBL/GenBank/DDBJ whole genome shotgun (WGS) entry which is preliminary data.</text>
</comment>
<protein>
    <submittedName>
        <fullName evidence="8">Major facilitator superfamily domain-containing protein</fullName>
    </submittedName>
</protein>
<feature type="transmembrane region" description="Helical" evidence="6">
    <location>
        <begin position="379"/>
        <end position="400"/>
    </location>
</feature>
<dbReference type="InterPro" id="IPR011701">
    <property type="entry name" value="MFS"/>
</dbReference>
<feature type="transmembrane region" description="Helical" evidence="6">
    <location>
        <begin position="164"/>
        <end position="186"/>
    </location>
</feature>
<keyword evidence="9" id="KW-1185">Reference proteome</keyword>
<dbReference type="PROSITE" id="PS00216">
    <property type="entry name" value="SUGAR_TRANSPORT_1"/>
    <property type="match status" value="1"/>
</dbReference>
<evidence type="ECO:0000256" key="4">
    <source>
        <dbReference type="ARBA" id="ARBA00022989"/>
    </source>
</evidence>
<keyword evidence="4 6" id="KW-1133">Transmembrane helix</keyword>
<accession>A0A9W9TW38</accession>
<dbReference type="RefSeq" id="XP_056506267.1">
    <property type="nucleotide sequence ID" value="XM_056640510.1"/>
</dbReference>
<dbReference type="EMBL" id="JAPQKT010000001">
    <property type="protein sequence ID" value="KAJ5243263.1"/>
    <property type="molecule type" value="Genomic_DNA"/>
</dbReference>
<feature type="transmembrane region" description="Helical" evidence="6">
    <location>
        <begin position="198"/>
        <end position="217"/>
    </location>
</feature>
<evidence type="ECO:0000256" key="2">
    <source>
        <dbReference type="ARBA" id="ARBA00008335"/>
    </source>
</evidence>
<evidence type="ECO:0000256" key="1">
    <source>
        <dbReference type="ARBA" id="ARBA00004651"/>
    </source>
</evidence>
<comment type="similarity">
    <text evidence="2">Belongs to the major facilitator superfamily.</text>
</comment>
<evidence type="ECO:0000313" key="9">
    <source>
        <dbReference type="Proteomes" id="UP001147733"/>
    </source>
</evidence>
<feature type="transmembrane region" description="Helical" evidence="6">
    <location>
        <begin position="486"/>
        <end position="507"/>
    </location>
</feature>